<name>W9GGK2_9MICO</name>
<organism evidence="1 2">
    <name type="scientific">Intrasporangium chromatireducens Q5-1</name>
    <dbReference type="NCBI Taxonomy" id="584657"/>
    <lineage>
        <taxon>Bacteria</taxon>
        <taxon>Bacillati</taxon>
        <taxon>Actinomycetota</taxon>
        <taxon>Actinomycetes</taxon>
        <taxon>Micrococcales</taxon>
        <taxon>Intrasporangiaceae</taxon>
        <taxon>Intrasporangium</taxon>
    </lineage>
</organism>
<dbReference type="AlphaFoldDB" id="W9GGK2"/>
<protein>
    <submittedName>
        <fullName evidence="1">Uncharacterized protein</fullName>
    </submittedName>
</protein>
<proteinExistence type="predicted"/>
<dbReference type="Proteomes" id="UP000019494">
    <property type="component" value="Unassembled WGS sequence"/>
</dbReference>
<keyword evidence="2" id="KW-1185">Reference proteome</keyword>
<sequence>MALFERREPTTSASVSAVAIADARHLVLELARRRPVQHIDPMQFGIVLEPGEFAARAVPVQVRSLEAGLWSAPEPCLAMLTDRRVLLRRPHGELVSMWWSTVVGVEVDVPRERVVLDFGNGCPCGLFGPTVPVIGVMAVACLYGIEGLVRHPGLGPLRDPVPVSQP</sequence>
<dbReference type="RefSeq" id="WP_034717726.1">
    <property type="nucleotide sequence ID" value="NZ_AWQS01000119.1"/>
</dbReference>
<evidence type="ECO:0000313" key="1">
    <source>
        <dbReference type="EMBL" id="EWT05371.1"/>
    </source>
</evidence>
<reference evidence="2" key="1">
    <citation type="submission" date="2013-08" db="EMBL/GenBank/DDBJ databases">
        <title>Intrasporangium oryzae NRRL B-24470.</title>
        <authorList>
            <person name="Liu H."/>
            <person name="Wang G."/>
        </authorList>
    </citation>
    <scope>NUCLEOTIDE SEQUENCE [LARGE SCALE GENOMIC DNA]</scope>
    <source>
        <strain evidence="2">Q5-1</strain>
    </source>
</reference>
<dbReference type="OrthoDB" id="4871193at2"/>
<accession>W9GGK2</accession>
<dbReference type="EMBL" id="AWQS01000119">
    <property type="protein sequence ID" value="EWT05371.1"/>
    <property type="molecule type" value="Genomic_DNA"/>
</dbReference>
<evidence type="ECO:0000313" key="2">
    <source>
        <dbReference type="Proteomes" id="UP000019494"/>
    </source>
</evidence>
<gene>
    <name evidence="1" type="ORF">N864_05075</name>
</gene>
<comment type="caution">
    <text evidence="1">The sequence shown here is derived from an EMBL/GenBank/DDBJ whole genome shotgun (WGS) entry which is preliminary data.</text>
</comment>